<proteinExistence type="predicted"/>
<keyword evidence="2" id="KW-1185">Reference proteome</keyword>
<organism evidence="1 2">
    <name type="scientific">Araneus ventricosus</name>
    <name type="common">Orbweaver spider</name>
    <name type="synonym">Epeira ventricosa</name>
    <dbReference type="NCBI Taxonomy" id="182803"/>
    <lineage>
        <taxon>Eukaryota</taxon>
        <taxon>Metazoa</taxon>
        <taxon>Ecdysozoa</taxon>
        <taxon>Arthropoda</taxon>
        <taxon>Chelicerata</taxon>
        <taxon>Arachnida</taxon>
        <taxon>Araneae</taxon>
        <taxon>Araneomorphae</taxon>
        <taxon>Entelegynae</taxon>
        <taxon>Araneoidea</taxon>
        <taxon>Araneidae</taxon>
        <taxon>Araneus</taxon>
    </lineage>
</organism>
<evidence type="ECO:0000313" key="1">
    <source>
        <dbReference type="EMBL" id="GBM36837.1"/>
    </source>
</evidence>
<dbReference type="SUPFAM" id="SSF56219">
    <property type="entry name" value="DNase I-like"/>
    <property type="match status" value="1"/>
</dbReference>
<dbReference type="InterPro" id="IPR036691">
    <property type="entry name" value="Endo/exonu/phosph_ase_sf"/>
</dbReference>
<dbReference type="OrthoDB" id="6436865at2759"/>
<dbReference type="AlphaFoldDB" id="A0A4Y2F7E0"/>
<protein>
    <recommendedName>
        <fullName evidence="3">Endonuclease/exonuclease/phosphatase domain-containing protein</fullName>
    </recommendedName>
</protein>
<reference evidence="1 2" key="1">
    <citation type="journal article" date="2019" name="Sci. Rep.">
        <title>Orb-weaving spider Araneus ventricosus genome elucidates the spidroin gene catalogue.</title>
        <authorList>
            <person name="Kono N."/>
            <person name="Nakamura H."/>
            <person name="Ohtoshi R."/>
            <person name="Moran D.A.P."/>
            <person name="Shinohara A."/>
            <person name="Yoshida Y."/>
            <person name="Fujiwara M."/>
            <person name="Mori M."/>
            <person name="Tomita M."/>
            <person name="Arakawa K."/>
        </authorList>
    </citation>
    <scope>NUCLEOTIDE SEQUENCE [LARGE SCALE GENOMIC DNA]</scope>
</reference>
<accession>A0A4Y2F7E0</accession>
<name>A0A4Y2F7E0_ARAVE</name>
<comment type="caution">
    <text evidence="1">The sequence shown here is derived from an EMBL/GenBank/DDBJ whole genome shotgun (WGS) entry which is preliminary data.</text>
</comment>
<evidence type="ECO:0008006" key="3">
    <source>
        <dbReference type="Google" id="ProtNLM"/>
    </source>
</evidence>
<gene>
    <name evidence="1" type="ORF">AVEN_82827_1</name>
</gene>
<dbReference type="EMBL" id="BGPR01000822">
    <property type="protein sequence ID" value="GBM36837.1"/>
    <property type="molecule type" value="Genomic_DNA"/>
</dbReference>
<dbReference type="Gene3D" id="3.60.10.10">
    <property type="entry name" value="Endonuclease/exonuclease/phosphatase"/>
    <property type="match status" value="1"/>
</dbReference>
<dbReference type="Proteomes" id="UP000499080">
    <property type="component" value="Unassembled WGS sequence"/>
</dbReference>
<evidence type="ECO:0000313" key="2">
    <source>
        <dbReference type="Proteomes" id="UP000499080"/>
    </source>
</evidence>
<sequence length="110" mass="12378">MAILISWNCCGFSNKLFQIKDFINEFHLVCMAFQETYLKPGDQTEIKHYCLVRRDGNSGRASGRVVRLVSHEHPSSILQAVAIRIAVPRLVAEPKFYSGHGAVPRSQCCN</sequence>